<organism evidence="2 3">
    <name type="scientific">Triticum urartu</name>
    <name type="common">Red wild einkorn</name>
    <name type="synonym">Crithodium urartu</name>
    <dbReference type="NCBI Taxonomy" id="4572"/>
    <lineage>
        <taxon>Eukaryota</taxon>
        <taxon>Viridiplantae</taxon>
        <taxon>Streptophyta</taxon>
        <taxon>Embryophyta</taxon>
        <taxon>Tracheophyta</taxon>
        <taxon>Spermatophyta</taxon>
        <taxon>Magnoliopsida</taxon>
        <taxon>Liliopsida</taxon>
        <taxon>Poales</taxon>
        <taxon>Poaceae</taxon>
        <taxon>BOP clade</taxon>
        <taxon>Pooideae</taxon>
        <taxon>Triticodae</taxon>
        <taxon>Triticeae</taxon>
        <taxon>Triticinae</taxon>
        <taxon>Triticum</taxon>
    </lineage>
</organism>
<dbReference type="PANTHER" id="PTHR34835:SF68">
    <property type="entry name" value="UBIQUITIN-LIKE PROTEASE FAMILY PROFILE DOMAIN-CONTAINING PROTEIN"/>
    <property type="match status" value="1"/>
</dbReference>
<dbReference type="Gramene" id="TuG1812G0300001889.01.T01">
    <property type="protein sequence ID" value="TuG1812G0300001889.01.T01"/>
    <property type="gene ID" value="TuG1812G0300001889.01"/>
</dbReference>
<dbReference type="Proteomes" id="UP000015106">
    <property type="component" value="Chromosome 3"/>
</dbReference>
<dbReference type="PANTHER" id="PTHR34835">
    <property type="entry name" value="OS07G0283600 PROTEIN-RELATED"/>
    <property type="match status" value="1"/>
</dbReference>
<keyword evidence="1" id="KW-0812">Transmembrane</keyword>
<proteinExistence type="predicted"/>
<reference evidence="2" key="2">
    <citation type="submission" date="2018-03" db="EMBL/GenBank/DDBJ databases">
        <title>The Triticum urartu genome reveals the dynamic nature of wheat genome evolution.</title>
        <authorList>
            <person name="Ling H."/>
            <person name="Ma B."/>
            <person name="Shi X."/>
            <person name="Liu H."/>
            <person name="Dong L."/>
            <person name="Sun H."/>
            <person name="Cao Y."/>
            <person name="Gao Q."/>
            <person name="Zheng S."/>
            <person name="Li Y."/>
            <person name="Yu Y."/>
            <person name="Du H."/>
            <person name="Qi M."/>
            <person name="Li Y."/>
            <person name="Yu H."/>
            <person name="Cui Y."/>
            <person name="Wang N."/>
            <person name="Chen C."/>
            <person name="Wu H."/>
            <person name="Zhao Y."/>
            <person name="Zhang J."/>
            <person name="Li Y."/>
            <person name="Zhou W."/>
            <person name="Zhang B."/>
            <person name="Hu W."/>
            <person name="Eijk M."/>
            <person name="Tang J."/>
            <person name="Witsenboer H."/>
            <person name="Zhao S."/>
            <person name="Li Z."/>
            <person name="Zhang A."/>
            <person name="Wang D."/>
            <person name="Liang C."/>
        </authorList>
    </citation>
    <scope>NUCLEOTIDE SEQUENCE [LARGE SCALE GENOMIC DNA]</scope>
    <source>
        <strain evidence="2">cv. G1812</strain>
    </source>
</reference>
<reference evidence="3" key="1">
    <citation type="journal article" date="2013" name="Nature">
        <title>Draft genome of the wheat A-genome progenitor Triticum urartu.</title>
        <authorList>
            <person name="Ling H.Q."/>
            <person name="Zhao S."/>
            <person name="Liu D."/>
            <person name="Wang J."/>
            <person name="Sun H."/>
            <person name="Zhang C."/>
            <person name="Fan H."/>
            <person name="Li D."/>
            <person name="Dong L."/>
            <person name="Tao Y."/>
            <person name="Gao C."/>
            <person name="Wu H."/>
            <person name="Li Y."/>
            <person name="Cui Y."/>
            <person name="Guo X."/>
            <person name="Zheng S."/>
            <person name="Wang B."/>
            <person name="Yu K."/>
            <person name="Liang Q."/>
            <person name="Yang W."/>
            <person name="Lou X."/>
            <person name="Chen J."/>
            <person name="Feng M."/>
            <person name="Jian J."/>
            <person name="Zhang X."/>
            <person name="Luo G."/>
            <person name="Jiang Y."/>
            <person name="Liu J."/>
            <person name="Wang Z."/>
            <person name="Sha Y."/>
            <person name="Zhang B."/>
            <person name="Wu H."/>
            <person name="Tang D."/>
            <person name="Shen Q."/>
            <person name="Xue P."/>
            <person name="Zou S."/>
            <person name="Wang X."/>
            <person name="Liu X."/>
            <person name="Wang F."/>
            <person name="Yang Y."/>
            <person name="An X."/>
            <person name="Dong Z."/>
            <person name="Zhang K."/>
            <person name="Zhang X."/>
            <person name="Luo M.C."/>
            <person name="Dvorak J."/>
            <person name="Tong Y."/>
            <person name="Wang J."/>
            <person name="Yang H."/>
            <person name="Li Z."/>
            <person name="Wang D."/>
            <person name="Zhang A."/>
            <person name="Wang J."/>
        </authorList>
    </citation>
    <scope>NUCLEOTIDE SEQUENCE</scope>
    <source>
        <strain evidence="3">cv. G1812</strain>
    </source>
</reference>
<sequence length="591" mass="65838">MATLEAGASAGSMMRDADLGSPTYPGGAVGGVLGVLVGGFALSSADGRRGQKYGPEGGRQMGGGDPFDGVDWPAEALEGQPGLTSRLSVKHVVEVIQKFDDYKWWLVSKIDFEGMLKLPLLQKIDLRMSAWVMRKVEVKSCVISIDKDRLLLFTSEDFHKNFGVPCGNRVIRGRDGEIRSAEIEFIKKTIGMNGSAAHNLKVAEDFINRDISEESTKLEKDCFQISFVIFVMGYLLSPGMKHEYKMIDFWGALANPELISQFNWCEYALQDLMAAVMMLQAEYDKKAQIVHLFGCHLFFQVFLLDNIDLGIFNMKHTIFPRIQCFEQKRLREMILMARCDRRGVVTYVPGAVRPADSVCYTRVVLANPPCGVATSIPSSSKQPVFGSFETPNREVTVGGVNANKGPANFLGDPMSSSRSVGPSDFNKHLREICKDDPVLEELSLMLKRHNAKCTLTTTLLCNQLQSDMFSFAEKMVALVKERCRCCAKKGLSKCITLCETGVDGDRWRRVCEVGHRLEMSDDEGASNANVGDNEQRIKRSRNVINESTRDEVAGPSHIVDDAPMYNNPVVEHRPIDKEKFLLDRLVIYAQN</sequence>
<evidence type="ECO:0000313" key="2">
    <source>
        <dbReference type="EnsemblPlants" id="TuG1812G0300001889.01.T01"/>
    </source>
</evidence>
<reference evidence="2" key="3">
    <citation type="submission" date="2022-06" db="UniProtKB">
        <authorList>
            <consortium name="EnsemblPlants"/>
        </authorList>
    </citation>
    <scope>IDENTIFICATION</scope>
</reference>
<evidence type="ECO:0000256" key="1">
    <source>
        <dbReference type="SAM" id="Phobius"/>
    </source>
</evidence>
<protein>
    <submittedName>
        <fullName evidence="2">Uncharacterized protein</fullName>
    </submittedName>
</protein>
<dbReference type="EnsemblPlants" id="TuG1812G0300001889.01.T01">
    <property type="protein sequence ID" value="TuG1812G0300001889.01.T01"/>
    <property type="gene ID" value="TuG1812G0300001889.01"/>
</dbReference>
<keyword evidence="3" id="KW-1185">Reference proteome</keyword>
<accession>A0A8R7TUK0</accession>
<dbReference type="AlphaFoldDB" id="A0A8R7TUK0"/>
<keyword evidence="1" id="KW-0472">Membrane</keyword>
<evidence type="ECO:0000313" key="3">
    <source>
        <dbReference type="Proteomes" id="UP000015106"/>
    </source>
</evidence>
<name>A0A8R7TUK0_TRIUA</name>
<keyword evidence="1" id="KW-1133">Transmembrane helix</keyword>
<feature type="transmembrane region" description="Helical" evidence="1">
    <location>
        <begin position="23"/>
        <end position="42"/>
    </location>
</feature>